<keyword evidence="3" id="KW-0732">Signal</keyword>
<dbReference type="EMBL" id="LN827929">
    <property type="protein sequence ID" value="CEZ19229.1"/>
    <property type="molecule type" value="Genomic_DNA"/>
</dbReference>
<sequence>MIKVKNISLNFLVQCILISLLFLSNGALSATKADSAKENLNAVHEKIDQLKKELSGTQKAQEDATDQLRKSEKQISDTNRSLYEISVQQKKNYTKLQELKAQSDSVESQVDLQRRMLGEQIYQQYLHGDPGYLQMIIQSENPSVVARNIQYYSYVAKARAKSIYQMQGNLKKIEAYSAETAQKLKEIAGLKQKEEVKKSELESHKKDRAKLIASLSSKINQQRNEIQKLVRDEKRLTDLVDRLAKLPSAPVPSKREEKSSSKTPIVRNESIPSETFSGQKFETLRGKLSLPVKGDVINRFGSPREDTGLSWKGLFIKSNEGNEVKSIATGRIVFADWLRGFGNLIIVDHGEGYMSLYGNNQSTIKKTGEIVSGGDVIALVGNTGGNESNGLYFELRKLSKPFDPLAWTSIK</sequence>
<feature type="coiled-coil region" evidence="1">
    <location>
        <begin position="173"/>
        <end position="239"/>
    </location>
</feature>
<dbReference type="InterPro" id="IPR016047">
    <property type="entry name" value="M23ase_b-sheet_dom"/>
</dbReference>
<evidence type="ECO:0000256" key="1">
    <source>
        <dbReference type="SAM" id="Coils"/>
    </source>
</evidence>
<dbReference type="OrthoDB" id="9784703at2"/>
<dbReference type="SUPFAM" id="SSF51261">
    <property type="entry name" value="Duplicated hybrid motif"/>
    <property type="match status" value="1"/>
</dbReference>
<dbReference type="CDD" id="cd12797">
    <property type="entry name" value="M23_peptidase"/>
    <property type="match status" value="1"/>
</dbReference>
<gene>
    <name evidence="5" type="ORF">BN1208_0335</name>
</gene>
<dbReference type="InterPro" id="IPR011055">
    <property type="entry name" value="Dup_hybrid_motif"/>
</dbReference>
<reference evidence="6" key="1">
    <citation type="submission" date="2014-12" db="EMBL/GenBank/DDBJ databases">
        <authorList>
            <person name="Salcher M.M."/>
        </authorList>
    </citation>
    <scope>NUCLEOTIDE SEQUENCE [LARGE SCALE GENOMIC DNA]</scope>
    <source>
        <strain evidence="6">MMS-10A-171</strain>
    </source>
</reference>
<accession>A0A0D6EUU6</accession>
<organism evidence="5 6">
    <name type="scientific">Candidatus Methylopumilus planktonicus</name>
    <dbReference type="NCBI Taxonomy" id="1581557"/>
    <lineage>
        <taxon>Bacteria</taxon>
        <taxon>Pseudomonadati</taxon>
        <taxon>Pseudomonadota</taxon>
        <taxon>Betaproteobacteria</taxon>
        <taxon>Nitrosomonadales</taxon>
        <taxon>Methylophilaceae</taxon>
        <taxon>Candidatus Methylopumilus</taxon>
    </lineage>
</organism>
<dbReference type="RefSeq" id="WP_046487243.1">
    <property type="nucleotide sequence ID" value="NZ_LN827929.1"/>
</dbReference>
<dbReference type="KEGG" id="mbat:BN1208_0335"/>
<dbReference type="Pfam" id="PF01551">
    <property type="entry name" value="Peptidase_M23"/>
    <property type="match status" value="1"/>
</dbReference>
<dbReference type="InterPro" id="IPR050570">
    <property type="entry name" value="Cell_wall_metabolism_enzyme"/>
</dbReference>
<name>A0A0D6EUU6_9PROT</name>
<feature type="chain" id="PRO_5002303684" evidence="3">
    <location>
        <begin position="30"/>
        <end position="411"/>
    </location>
</feature>
<feature type="region of interest" description="Disordered" evidence="2">
    <location>
        <begin position="53"/>
        <end position="74"/>
    </location>
</feature>
<dbReference type="FunFam" id="2.70.70.10:FF:000003">
    <property type="entry name" value="Murein hydrolase activator EnvC"/>
    <property type="match status" value="1"/>
</dbReference>
<evidence type="ECO:0000259" key="4">
    <source>
        <dbReference type="Pfam" id="PF01551"/>
    </source>
</evidence>
<dbReference type="AlphaFoldDB" id="A0A0D6EUU6"/>
<feature type="domain" description="M23ase beta-sheet core" evidence="4">
    <location>
        <begin position="311"/>
        <end position="404"/>
    </location>
</feature>
<evidence type="ECO:0000256" key="2">
    <source>
        <dbReference type="SAM" id="MobiDB-lite"/>
    </source>
</evidence>
<protein>
    <submittedName>
        <fullName evidence="5">Peptidase M23</fullName>
    </submittedName>
</protein>
<dbReference type="STRING" id="1581557.BN1208_0335"/>
<dbReference type="PANTHER" id="PTHR21666">
    <property type="entry name" value="PEPTIDASE-RELATED"/>
    <property type="match status" value="1"/>
</dbReference>
<evidence type="ECO:0000313" key="6">
    <source>
        <dbReference type="Proteomes" id="UP000064007"/>
    </source>
</evidence>
<dbReference type="Gene3D" id="2.70.70.10">
    <property type="entry name" value="Glucose Permease (Domain IIA)"/>
    <property type="match status" value="1"/>
</dbReference>
<proteinExistence type="predicted"/>
<dbReference type="PANTHER" id="PTHR21666:SF270">
    <property type="entry name" value="MUREIN HYDROLASE ACTIVATOR ENVC"/>
    <property type="match status" value="1"/>
</dbReference>
<dbReference type="HOGENOM" id="CLU_029425_4_0_4"/>
<dbReference type="Proteomes" id="UP000064007">
    <property type="component" value="Chromosome 1"/>
</dbReference>
<feature type="signal peptide" evidence="3">
    <location>
        <begin position="1"/>
        <end position="29"/>
    </location>
</feature>
<evidence type="ECO:0000256" key="3">
    <source>
        <dbReference type="SAM" id="SignalP"/>
    </source>
</evidence>
<dbReference type="Gene3D" id="6.10.250.3150">
    <property type="match status" value="1"/>
</dbReference>
<feature type="region of interest" description="Disordered" evidence="2">
    <location>
        <begin position="247"/>
        <end position="269"/>
    </location>
</feature>
<evidence type="ECO:0000313" key="5">
    <source>
        <dbReference type="EMBL" id="CEZ19229.1"/>
    </source>
</evidence>
<keyword evidence="1" id="KW-0175">Coiled coil</keyword>
<dbReference type="GO" id="GO:0004222">
    <property type="term" value="F:metalloendopeptidase activity"/>
    <property type="evidence" value="ECO:0007669"/>
    <property type="project" value="TreeGrafter"/>
</dbReference>
<keyword evidence="6" id="KW-1185">Reference proteome</keyword>